<dbReference type="InterPro" id="IPR043519">
    <property type="entry name" value="NT_sf"/>
</dbReference>
<dbReference type="SUPFAM" id="SSF81301">
    <property type="entry name" value="Nucleotidyltransferase"/>
    <property type="match status" value="1"/>
</dbReference>
<comment type="caution">
    <text evidence="2">The sequence shown here is derived from an EMBL/GenBank/DDBJ whole genome shotgun (WGS) entry which is preliminary data.</text>
</comment>
<organism evidence="2">
    <name type="scientific">marine sediment metagenome</name>
    <dbReference type="NCBI Taxonomy" id="412755"/>
    <lineage>
        <taxon>unclassified sequences</taxon>
        <taxon>metagenomes</taxon>
        <taxon>ecological metagenomes</taxon>
    </lineage>
</organism>
<dbReference type="AlphaFoldDB" id="A0A0F9NVC1"/>
<proteinExistence type="predicted"/>
<gene>
    <name evidence="2" type="ORF">LCGC14_0904800</name>
</gene>
<dbReference type="Pfam" id="PF19502">
    <property type="entry name" value="DUF6036"/>
    <property type="match status" value="1"/>
</dbReference>
<evidence type="ECO:0000259" key="1">
    <source>
        <dbReference type="Pfam" id="PF19502"/>
    </source>
</evidence>
<dbReference type="InterPro" id="IPR045792">
    <property type="entry name" value="DUF6036"/>
</dbReference>
<feature type="domain" description="DUF6036" evidence="1">
    <location>
        <begin position="49"/>
        <end position="201"/>
    </location>
</feature>
<name>A0A0F9NVC1_9ZZZZ</name>
<protein>
    <recommendedName>
        <fullName evidence="1">DUF6036 domain-containing protein</fullName>
    </recommendedName>
</protein>
<evidence type="ECO:0000313" key="2">
    <source>
        <dbReference type="EMBL" id="KKN23445.1"/>
    </source>
</evidence>
<sequence length="212" mass="24899">MYPLARKFKIKKKFGELMNLDMKSVKRELLNLKGIGNRWERRLFFAAIISEFLQKKHQMDLVVVGGNAVEFYTLGSYSTEDIDIVVTNFEIIENLLQYLDFEKINRIWYREDIDISIDPVGSELAGDPKRVSRVSIKDKTVQVIGLEDIIVDRLNALIHWKSEQDGLWAQEIVAIHQEDIDWKYLEQRCKKEQVTSALEEIKEKIKPKDERI</sequence>
<accession>A0A0F9NVC1</accession>
<reference evidence="2" key="1">
    <citation type="journal article" date="2015" name="Nature">
        <title>Complex archaea that bridge the gap between prokaryotes and eukaryotes.</title>
        <authorList>
            <person name="Spang A."/>
            <person name="Saw J.H."/>
            <person name="Jorgensen S.L."/>
            <person name="Zaremba-Niedzwiedzka K."/>
            <person name="Martijn J."/>
            <person name="Lind A.E."/>
            <person name="van Eijk R."/>
            <person name="Schleper C."/>
            <person name="Guy L."/>
            <person name="Ettema T.J."/>
        </authorList>
    </citation>
    <scope>NUCLEOTIDE SEQUENCE</scope>
</reference>
<dbReference type="EMBL" id="LAZR01002970">
    <property type="protein sequence ID" value="KKN23445.1"/>
    <property type="molecule type" value="Genomic_DNA"/>
</dbReference>